<reference evidence="1 2" key="1">
    <citation type="submission" date="2016-07" db="EMBL/GenBank/DDBJ databases">
        <title>Pervasive Adenine N6-methylation of Active Genes in Fungi.</title>
        <authorList>
            <consortium name="DOE Joint Genome Institute"/>
            <person name="Mondo S.J."/>
            <person name="Dannebaum R.O."/>
            <person name="Kuo R.C."/>
            <person name="Labutti K."/>
            <person name="Haridas S."/>
            <person name="Kuo A."/>
            <person name="Salamov A."/>
            <person name="Ahrendt S.R."/>
            <person name="Lipzen A."/>
            <person name="Sullivan W."/>
            <person name="Andreopoulos W.B."/>
            <person name="Clum A."/>
            <person name="Lindquist E."/>
            <person name="Daum C."/>
            <person name="Ramamoorthy G.K."/>
            <person name="Gryganskyi A."/>
            <person name="Culley D."/>
            <person name="Magnuson J.K."/>
            <person name="James T.Y."/>
            <person name="O'Malley M.A."/>
            <person name="Stajich J.E."/>
            <person name="Spatafora J.W."/>
            <person name="Visel A."/>
            <person name="Grigoriev I.V."/>
        </authorList>
    </citation>
    <scope>NUCLEOTIDE SEQUENCE [LARGE SCALE GENOMIC DNA]</scope>
    <source>
        <strain evidence="1 2">CBS 129021</strain>
    </source>
</reference>
<accession>A0A1Y2EA33</accession>
<dbReference type="InParanoid" id="A0A1Y2EA33"/>
<dbReference type="GeneID" id="63774253"/>
<organism evidence="1 2">
    <name type="scientific">Pseudomassariella vexata</name>
    <dbReference type="NCBI Taxonomy" id="1141098"/>
    <lineage>
        <taxon>Eukaryota</taxon>
        <taxon>Fungi</taxon>
        <taxon>Dikarya</taxon>
        <taxon>Ascomycota</taxon>
        <taxon>Pezizomycotina</taxon>
        <taxon>Sordariomycetes</taxon>
        <taxon>Xylariomycetidae</taxon>
        <taxon>Amphisphaeriales</taxon>
        <taxon>Pseudomassariaceae</taxon>
        <taxon>Pseudomassariella</taxon>
    </lineage>
</organism>
<dbReference type="EMBL" id="MCFJ01000003">
    <property type="protein sequence ID" value="ORY68431.1"/>
    <property type="molecule type" value="Genomic_DNA"/>
</dbReference>
<protein>
    <submittedName>
        <fullName evidence="1">Uncharacterized protein</fullName>
    </submittedName>
</protein>
<gene>
    <name evidence="1" type="ORF">BCR38DRAFT_406360</name>
</gene>
<dbReference type="RefSeq" id="XP_040718718.1">
    <property type="nucleotide sequence ID" value="XM_040858041.1"/>
</dbReference>
<evidence type="ECO:0000313" key="2">
    <source>
        <dbReference type="Proteomes" id="UP000193689"/>
    </source>
</evidence>
<proteinExistence type="predicted"/>
<comment type="caution">
    <text evidence="1">The sequence shown here is derived from an EMBL/GenBank/DDBJ whole genome shotgun (WGS) entry which is preliminary data.</text>
</comment>
<keyword evidence="2" id="KW-1185">Reference proteome</keyword>
<dbReference type="AlphaFoldDB" id="A0A1Y2EA33"/>
<dbReference type="Proteomes" id="UP000193689">
    <property type="component" value="Unassembled WGS sequence"/>
</dbReference>
<name>A0A1Y2EA33_9PEZI</name>
<sequence length="184" mass="20544">MGTSSGSPGSDGMPDRSEWSVFQRALQASKRQTWKAVAVYFPYSAVVRDEASFAGHRVRLWSLGSCVLKPELAVAGNRHNSHNARMVLTSLYLCFVASSSIRGQQNSLHDDTPLYRVACTCLVGRWATRPSREALEPPMKTWAVTAERRMSVTTSERDNDAVVMWEFNLHHGTWPVVRGVLCTM</sequence>
<evidence type="ECO:0000313" key="1">
    <source>
        <dbReference type="EMBL" id="ORY68431.1"/>
    </source>
</evidence>